<proteinExistence type="predicted"/>
<keyword evidence="1 2" id="KW-0862">Zinc</keyword>
<feature type="binding site" evidence="1">
    <location>
        <position position="178"/>
    </location>
    <ligand>
        <name>Zn(2+)</name>
        <dbReference type="ChEBI" id="CHEBI:29105"/>
        <note>catalytic</note>
    </ligand>
</feature>
<evidence type="ECO:0000256" key="2">
    <source>
        <dbReference type="RuleBase" id="RU361183"/>
    </source>
</evidence>
<keyword evidence="3" id="KW-0472">Membrane</keyword>
<dbReference type="SMART" id="SM00137">
    <property type="entry name" value="MAM"/>
    <property type="match status" value="1"/>
</dbReference>
<sequence>MTGMTAIWFTLFLAFTAAEGKHVLQVRISTRGGNTVLNNLQKANDVAEDNNAPEDSDIMDINLSIVNCVIGLKEGDILPNRNRNTLVDESRLWSSTAIPVSYSPNLNLEAICTIEEARREYEMRTCIQFVDRSTETDYIYFEPLSGCYSSVGWIGGKQTVSIGSGCEKMAIVQHELMHAIGVYHEQSRTDRDNYVKIMYENVESGKEHNFNSYSFDVVDDRRVPYDYNSVMHYGDTSFSSNDQPTIITYDDAFQDVIGQRRTFSRGDVTKINRMYKCSDALRVSYNCNFEKESMCGYIQDLSDERDWNRYSVVSGNSDTAPITDGTMGVEGKGSYMLLDTSVQGEASMYSMKFKSKVKEQCLEFSYYMNLSEGSYTSLSVHIASIDSSTGDIVSRGPALTTISRVRESAWNIERLTINAPSEYKLEIRGIVDRNPGDIIAIDDISILDKPCETGYFIIRNYKEILETTSVGDYVYSPIMYTEDGYAYQVKVYPVGSSKSKEGYMAMYYYVAIGKSDDSLNWPFDKRVIKLKVVDQGPDPLTRMSQYSNFETSATSSAWEKPTSSRNSGYGYSSFMPISDVKSTKHFIKHDFLMVSVQVTDMSSWLNAKSSQTSSLSLDISEDETKFEKPANSDTKDGFGEMPLTSAFVVISLTTASIFLLMLGALVLKIELHSKDLNKTFIN</sequence>
<dbReference type="InterPro" id="IPR024079">
    <property type="entry name" value="MetalloPept_cat_dom_sf"/>
</dbReference>
<name>A0ABP0G3X7_CLALP</name>
<feature type="binding site" evidence="1">
    <location>
        <position position="184"/>
    </location>
    <ligand>
        <name>Zn(2+)</name>
        <dbReference type="ChEBI" id="CHEBI:29105"/>
        <note>catalytic</note>
    </ligand>
</feature>
<comment type="caution">
    <text evidence="7">The sequence shown here is derived from an EMBL/GenBank/DDBJ whole genome shotgun (WGS) entry which is preliminary data.</text>
</comment>
<feature type="active site" evidence="1">
    <location>
        <position position="175"/>
    </location>
</feature>
<dbReference type="InterPro" id="IPR034035">
    <property type="entry name" value="Astacin-like_dom"/>
</dbReference>
<evidence type="ECO:0000313" key="8">
    <source>
        <dbReference type="Proteomes" id="UP001642483"/>
    </source>
</evidence>
<keyword evidence="1 2" id="KW-0482">Metalloprotease</keyword>
<dbReference type="Pfam" id="PF00629">
    <property type="entry name" value="MAM"/>
    <property type="match status" value="1"/>
</dbReference>
<keyword evidence="8" id="KW-1185">Reference proteome</keyword>
<dbReference type="PANTHER" id="PTHR10127:SF856">
    <property type="entry name" value="METALLOENDOPEPTIDASE"/>
    <property type="match status" value="1"/>
</dbReference>
<accession>A0ABP0G3X7</accession>
<dbReference type="EMBL" id="CAWYQH010000100">
    <property type="protein sequence ID" value="CAK8685516.1"/>
    <property type="molecule type" value="Genomic_DNA"/>
</dbReference>
<evidence type="ECO:0000256" key="1">
    <source>
        <dbReference type="PROSITE-ProRule" id="PRU01211"/>
    </source>
</evidence>
<keyword evidence="1 2" id="KW-0378">Hydrolase</keyword>
<dbReference type="Gene3D" id="3.40.390.10">
    <property type="entry name" value="Collagenase (Catalytic Domain)"/>
    <property type="match status" value="1"/>
</dbReference>
<dbReference type="CDD" id="cd04280">
    <property type="entry name" value="ZnMc_astacin_like"/>
    <property type="match status" value="1"/>
</dbReference>
<evidence type="ECO:0000259" key="5">
    <source>
        <dbReference type="PROSITE" id="PS50144"/>
    </source>
</evidence>
<dbReference type="InterPro" id="IPR008974">
    <property type="entry name" value="TRAF-like"/>
</dbReference>
<dbReference type="PANTHER" id="PTHR10127">
    <property type="entry name" value="DISCOIDIN, CUB, EGF, LAMININ , AND ZINC METALLOPROTEASE DOMAIN CONTAINING"/>
    <property type="match status" value="1"/>
</dbReference>
<dbReference type="Pfam" id="PF22486">
    <property type="entry name" value="MATH_2"/>
    <property type="match status" value="1"/>
</dbReference>
<comment type="cofactor">
    <cofactor evidence="1 2">
        <name>Zn(2+)</name>
        <dbReference type="ChEBI" id="CHEBI:29105"/>
    </cofactor>
    <text evidence="1 2">Binds 1 zinc ion per subunit.</text>
</comment>
<reference evidence="7 8" key="1">
    <citation type="submission" date="2024-02" db="EMBL/GenBank/DDBJ databases">
        <authorList>
            <person name="Daric V."/>
            <person name="Darras S."/>
        </authorList>
    </citation>
    <scope>NUCLEOTIDE SEQUENCE [LARGE SCALE GENOMIC DNA]</scope>
</reference>
<keyword evidence="1 2" id="KW-0645">Protease</keyword>
<evidence type="ECO:0000259" key="4">
    <source>
        <dbReference type="PROSITE" id="PS50060"/>
    </source>
</evidence>
<dbReference type="EC" id="3.4.24.-" evidence="2"/>
<feature type="domain" description="MAM" evidence="4">
    <location>
        <begin position="285"/>
        <end position="453"/>
    </location>
</feature>
<protein>
    <recommendedName>
        <fullName evidence="2">Metalloendopeptidase</fullName>
        <ecNumber evidence="2">3.4.24.-</ecNumber>
    </recommendedName>
</protein>
<dbReference type="PROSITE" id="PS50144">
    <property type="entry name" value="MATH"/>
    <property type="match status" value="1"/>
</dbReference>
<comment type="caution">
    <text evidence="1">Lacks conserved residue(s) required for the propagation of feature annotation.</text>
</comment>
<dbReference type="SUPFAM" id="SSF49899">
    <property type="entry name" value="Concanavalin A-like lectins/glucanases"/>
    <property type="match status" value="1"/>
</dbReference>
<dbReference type="Pfam" id="PF01400">
    <property type="entry name" value="Astacin"/>
    <property type="match status" value="1"/>
</dbReference>
<evidence type="ECO:0000256" key="3">
    <source>
        <dbReference type="SAM" id="Phobius"/>
    </source>
</evidence>
<keyword evidence="1 2" id="KW-0479">Metal-binding</keyword>
<dbReference type="PRINTS" id="PR00480">
    <property type="entry name" value="ASTACIN"/>
</dbReference>
<dbReference type="SUPFAM" id="SSF49599">
    <property type="entry name" value="TRAF domain-like"/>
    <property type="match status" value="1"/>
</dbReference>
<feature type="signal peptide" evidence="2">
    <location>
        <begin position="1"/>
        <end position="20"/>
    </location>
</feature>
<feature type="domain" description="MATH" evidence="5">
    <location>
        <begin position="451"/>
        <end position="598"/>
    </location>
</feature>
<dbReference type="SUPFAM" id="SSF55486">
    <property type="entry name" value="Metalloproteases ('zincins'), catalytic domain"/>
    <property type="match status" value="1"/>
</dbReference>
<keyword evidence="3" id="KW-1133">Transmembrane helix</keyword>
<dbReference type="InterPro" id="IPR000998">
    <property type="entry name" value="MAM_dom"/>
</dbReference>
<dbReference type="InterPro" id="IPR006026">
    <property type="entry name" value="Peptidase_Metallo"/>
</dbReference>
<dbReference type="InterPro" id="IPR013320">
    <property type="entry name" value="ConA-like_dom_sf"/>
</dbReference>
<dbReference type="SMART" id="SM00235">
    <property type="entry name" value="ZnMc"/>
    <property type="match status" value="1"/>
</dbReference>
<gene>
    <name evidence="7" type="ORF">CVLEPA_LOCUS16641</name>
</gene>
<dbReference type="Gene3D" id="2.60.120.200">
    <property type="match status" value="1"/>
</dbReference>
<dbReference type="InterPro" id="IPR001506">
    <property type="entry name" value="Peptidase_M12A"/>
</dbReference>
<feature type="domain" description="Peptidase M12A" evidence="6">
    <location>
        <begin position="84"/>
        <end position="278"/>
    </location>
</feature>
<feature type="transmembrane region" description="Helical" evidence="3">
    <location>
        <begin position="646"/>
        <end position="667"/>
    </location>
</feature>
<dbReference type="Proteomes" id="UP001642483">
    <property type="component" value="Unassembled WGS sequence"/>
</dbReference>
<dbReference type="Gene3D" id="2.60.210.10">
    <property type="entry name" value="Apoptosis, Tumor Necrosis Factor Receptor Associated Protein 2, Chain A"/>
    <property type="match status" value="1"/>
</dbReference>
<evidence type="ECO:0000259" key="6">
    <source>
        <dbReference type="PROSITE" id="PS51864"/>
    </source>
</evidence>
<keyword evidence="3" id="KW-0812">Transmembrane</keyword>
<feature type="binding site" evidence="1">
    <location>
        <position position="174"/>
    </location>
    <ligand>
        <name>Zn(2+)</name>
        <dbReference type="ChEBI" id="CHEBI:29105"/>
        <note>catalytic</note>
    </ligand>
</feature>
<dbReference type="PROSITE" id="PS51864">
    <property type="entry name" value="ASTACIN"/>
    <property type="match status" value="1"/>
</dbReference>
<evidence type="ECO:0000313" key="7">
    <source>
        <dbReference type="EMBL" id="CAK8685516.1"/>
    </source>
</evidence>
<organism evidence="7 8">
    <name type="scientific">Clavelina lepadiformis</name>
    <name type="common">Light-bulb sea squirt</name>
    <name type="synonym">Ascidia lepadiformis</name>
    <dbReference type="NCBI Taxonomy" id="159417"/>
    <lineage>
        <taxon>Eukaryota</taxon>
        <taxon>Metazoa</taxon>
        <taxon>Chordata</taxon>
        <taxon>Tunicata</taxon>
        <taxon>Ascidiacea</taxon>
        <taxon>Aplousobranchia</taxon>
        <taxon>Clavelinidae</taxon>
        <taxon>Clavelina</taxon>
    </lineage>
</organism>
<dbReference type="PROSITE" id="PS50060">
    <property type="entry name" value="MAM_2"/>
    <property type="match status" value="1"/>
</dbReference>
<feature type="chain" id="PRO_5044992757" description="Metalloendopeptidase" evidence="2">
    <location>
        <begin position="21"/>
        <end position="682"/>
    </location>
</feature>
<dbReference type="InterPro" id="IPR002083">
    <property type="entry name" value="MATH/TRAF_dom"/>
</dbReference>
<keyword evidence="2" id="KW-0732">Signal</keyword>